<sequence length="397" mass="46195">GRNGYAEQSHHVQQHHPRADSGDLQRDRHRADRREKREYKRLVERDRRKESHAKHWRKELAVVPIGDTIKRRYEVRKILGEGSFGQVLDCIDLHTQKLVAVKVLKRLDDHKVAAAHELEVLVNLAKLDKTGSSNCINVLDFFDWRGSYFISFPLLGSSVFQFLEANEYAPYPIEQVASISAQLCDAVNFMHSCRLAHTDIKPENILFVNDAYDEIYDDKLGRPLRVVRDSTIKVIDFGSATYDNEHHPTIIQTRHYRAPEVVLELGWSFPADVWSIGCIIYELVTGDCLFMTHDNLQHLAMMERFLGPLPRNMIRKSRCRRYFHKCKLDWDPEGSDGCYVRKHVKPLADIWFASSDMYKRLSFDLIKEMLYFDPHQRITASKALEHPFTLSSIRASM</sequence>
<dbReference type="GO" id="GO:0005634">
    <property type="term" value="C:nucleus"/>
    <property type="evidence" value="ECO:0007669"/>
    <property type="project" value="TreeGrafter"/>
</dbReference>
<dbReference type="SMART" id="SM00220">
    <property type="entry name" value="S_TKc"/>
    <property type="match status" value="1"/>
</dbReference>
<dbReference type="PANTHER" id="PTHR45646:SF11">
    <property type="entry name" value="SERINE_THREONINE-PROTEIN KINASE DOA"/>
    <property type="match status" value="1"/>
</dbReference>
<dbReference type="EMBL" id="CAAALY010087895">
    <property type="protein sequence ID" value="VEL27534.1"/>
    <property type="molecule type" value="Genomic_DNA"/>
</dbReference>
<comment type="caution">
    <text evidence="11">The sequence shown here is derived from an EMBL/GenBank/DDBJ whole genome shotgun (WGS) entry which is preliminary data.</text>
</comment>
<evidence type="ECO:0000256" key="6">
    <source>
        <dbReference type="ARBA" id="ARBA00037966"/>
    </source>
</evidence>
<reference evidence="11" key="1">
    <citation type="submission" date="2018-11" db="EMBL/GenBank/DDBJ databases">
        <authorList>
            <consortium name="Pathogen Informatics"/>
        </authorList>
    </citation>
    <scope>NUCLEOTIDE SEQUENCE</scope>
</reference>
<feature type="region of interest" description="Disordered" evidence="9">
    <location>
        <begin position="1"/>
        <end position="38"/>
    </location>
</feature>
<evidence type="ECO:0000256" key="2">
    <source>
        <dbReference type="ARBA" id="ARBA00022679"/>
    </source>
</evidence>
<keyword evidence="3 7" id="KW-0547">Nucleotide-binding</keyword>
<comment type="similarity">
    <text evidence="6">Belongs to the protein kinase superfamily. CMGC Ser/Thr protein kinase family. Lammer subfamily.</text>
</comment>
<evidence type="ECO:0000313" key="11">
    <source>
        <dbReference type="EMBL" id="VEL27534.1"/>
    </source>
</evidence>
<organism evidence="11 12">
    <name type="scientific">Protopolystoma xenopodis</name>
    <dbReference type="NCBI Taxonomy" id="117903"/>
    <lineage>
        <taxon>Eukaryota</taxon>
        <taxon>Metazoa</taxon>
        <taxon>Spiralia</taxon>
        <taxon>Lophotrochozoa</taxon>
        <taxon>Platyhelminthes</taxon>
        <taxon>Monogenea</taxon>
        <taxon>Polyopisthocotylea</taxon>
        <taxon>Polystomatidea</taxon>
        <taxon>Polystomatidae</taxon>
        <taxon>Protopolystoma</taxon>
    </lineage>
</organism>
<dbReference type="PANTHER" id="PTHR45646">
    <property type="entry name" value="SERINE/THREONINE-PROTEIN KINASE DOA-RELATED"/>
    <property type="match status" value="1"/>
</dbReference>
<dbReference type="InterPro" id="IPR008271">
    <property type="entry name" value="Ser/Thr_kinase_AS"/>
</dbReference>
<evidence type="ECO:0000256" key="1">
    <source>
        <dbReference type="ARBA" id="ARBA00022527"/>
    </source>
</evidence>
<dbReference type="OrthoDB" id="283111at2759"/>
<dbReference type="InterPro" id="IPR017441">
    <property type="entry name" value="Protein_kinase_ATP_BS"/>
</dbReference>
<gene>
    <name evidence="11" type="ORF">PXEA_LOCUS20974</name>
</gene>
<dbReference type="PROSITE" id="PS00108">
    <property type="entry name" value="PROTEIN_KINASE_ST"/>
    <property type="match status" value="1"/>
</dbReference>
<evidence type="ECO:0000256" key="5">
    <source>
        <dbReference type="ARBA" id="ARBA00022840"/>
    </source>
</evidence>
<evidence type="ECO:0000256" key="7">
    <source>
        <dbReference type="PROSITE-ProRule" id="PRU10141"/>
    </source>
</evidence>
<keyword evidence="12" id="KW-1185">Reference proteome</keyword>
<dbReference type="Pfam" id="PF00069">
    <property type="entry name" value="Pkinase"/>
    <property type="match status" value="1"/>
</dbReference>
<dbReference type="GO" id="GO:0004674">
    <property type="term" value="F:protein serine/threonine kinase activity"/>
    <property type="evidence" value="ECO:0007669"/>
    <property type="project" value="UniProtKB-KW"/>
</dbReference>
<dbReference type="Proteomes" id="UP000784294">
    <property type="component" value="Unassembled WGS sequence"/>
</dbReference>
<feature type="domain" description="Protein kinase" evidence="10">
    <location>
        <begin position="73"/>
        <end position="389"/>
    </location>
</feature>
<feature type="non-terminal residue" evidence="11">
    <location>
        <position position="1"/>
    </location>
</feature>
<keyword evidence="4" id="KW-0418">Kinase</keyword>
<evidence type="ECO:0000313" key="12">
    <source>
        <dbReference type="Proteomes" id="UP000784294"/>
    </source>
</evidence>
<dbReference type="InterPro" id="IPR000719">
    <property type="entry name" value="Prot_kinase_dom"/>
</dbReference>
<keyword evidence="2" id="KW-0808">Transferase</keyword>
<dbReference type="InterPro" id="IPR011009">
    <property type="entry name" value="Kinase-like_dom_sf"/>
</dbReference>
<dbReference type="AlphaFoldDB" id="A0A3S5FEU3"/>
<feature type="binding site" evidence="7">
    <location>
        <position position="102"/>
    </location>
    <ligand>
        <name>ATP</name>
        <dbReference type="ChEBI" id="CHEBI:30616"/>
    </ligand>
</feature>
<evidence type="ECO:0000259" key="10">
    <source>
        <dbReference type="PROSITE" id="PS50011"/>
    </source>
</evidence>
<evidence type="ECO:0000256" key="8">
    <source>
        <dbReference type="RuleBase" id="RU000304"/>
    </source>
</evidence>
<dbReference type="Gene3D" id="1.10.510.10">
    <property type="entry name" value="Transferase(Phosphotransferase) domain 1"/>
    <property type="match status" value="1"/>
</dbReference>
<keyword evidence="5 7" id="KW-0067">ATP-binding</keyword>
<protein>
    <recommendedName>
        <fullName evidence="10">Protein kinase domain-containing protein</fullName>
    </recommendedName>
</protein>
<evidence type="ECO:0000256" key="9">
    <source>
        <dbReference type="SAM" id="MobiDB-lite"/>
    </source>
</evidence>
<keyword evidence="1 8" id="KW-0723">Serine/threonine-protein kinase</keyword>
<dbReference type="GO" id="GO:0043484">
    <property type="term" value="P:regulation of RNA splicing"/>
    <property type="evidence" value="ECO:0007669"/>
    <property type="project" value="TreeGrafter"/>
</dbReference>
<evidence type="ECO:0000256" key="4">
    <source>
        <dbReference type="ARBA" id="ARBA00022777"/>
    </source>
</evidence>
<dbReference type="GO" id="GO:0005524">
    <property type="term" value="F:ATP binding"/>
    <property type="evidence" value="ECO:0007669"/>
    <property type="project" value="UniProtKB-UniRule"/>
</dbReference>
<feature type="compositionally biased region" description="Basic and acidic residues" evidence="9">
    <location>
        <begin position="17"/>
        <end position="38"/>
    </location>
</feature>
<dbReference type="PROSITE" id="PS50011">
    <property type="entry name" value="PROTEIN_KINASE_DOM"/>
    <property type="match status" value="1"/>
</dbReference>
<dbReference type="PROSITE" id="PS00107">
    <property type="entry name" value="PROTEIN_KINASE_ATP"/>
    <property type="match status" value="1"/>
</dbReference>
<accession>A0A3S5FEU3</accession>
<proteinExistence type="inferred from homology"/>
<name>A0A3S5FEU3_9PLAT</name>
<dbReference type="SUPFAM" id="SSF56112">
    <property type="entry name" value="Protein kinase-like (PK-like)"/>
    <property type="match status" value="1"/>
</dbReference>
<evidence type="ECO:0000256" key="3">
    <source>
        <dbReference type="ARBA" id="ARBA00022741"/>
    </source>
</evidence>
<dbReference type="Gene3D" id="3.30.200.20">
    <property type="entry name" value="Phosphorylase Kinase, domain 1"/>
    <property type="match status" value="1"/>
</dbReference>
<dbReference type="InterPro" id="IPR051175">
    <property type="entry name" value="CLK_kinases"/>
</dbReference>
<dbReference type="CDD" id="cd14134">
    <property type="entry name" value="PKc_CLK"/>
    <property type="match status" value="1"/>
</dbReference>